<evidence type="ECO:0000313" key="2">
    <source>
        <dbReference type="EMBL" id="TNN81198.1"/>
    </source>
</evidence>
<keyword evidence="3" id="KW-1185">Reference proteome</keyword>
<accession>A0A4Z2IUE6</accession>
<sequence>MVWRKRGNSVMNLATVGSRGSGMGSRDVASSSSTTCTISSMTAEGEQRFQWLRGALHPVVEHRLIGGPQHQGVLEQHGQRVDVDVERQHDAPGEEGVGLAMVSGKQRQPDFHAGLATGQPQGLQQVALLLVGATGGPHILHTLGQHHRGAKRELEEEEKGECDGHHEGRVRDVARHRHLLQQLHAGCRRQMEQSARNRMTRSLKTLSSRVSDCSFVTDAKALSSKQKKKQPLLLMLQDDLKLQ</sequence>
<evidence type="ECO:0000256" key="1">
    <source>
        <dbReference type="SAM" id="MobiDB-lite"/>
    </source>
</evidence>
<evidence type="ECO:0000313" key="3">
    <source>
        <dbReference type="Proteomes" id="UP000314294"/>
    </source>
</evidence>
<organism evidence="2 3">
    <name type="scientific">Liparis tanakae</name>
    <name type="common">Tanaka's snailfish</name>
    <dbReference type="NCBI Taxonomy" id="230148"/>
    <lineage>
        <taxon>Eukaryota</taxon>
        <taxon>Metazoa</taxon>
        <taxon>Chordata</taxon>
        <taxon>Craniata</taxon>
        <taxon>Vertebrata</taxon>
        <taxon>Euteleostomi</taxon>
        <taxon>Actinopterygii</taxon>
        <taxon>Neopterygii</taxon>
        <taxon>Teleostei</taxon>
        <taxon>Neoteleostei</taxon>
        <taxon>Acanthomorphata</taxon>
        <taxon>Eupercaria</taxon>
        <taxon>Perciformes</taxon>
        <taxon>Cottioidei</taxon>
        <taxon>Cottales</taxon>
        <taxon>Liparidae</taxon>
        <taxon>Liparis</taxon>
    </lineage>
</organism>
<reference evidence="2 3" key="1">
    <citation type="submission" date="2019-03" db="EMBL/GenBank/DDBJ databases">
        <title>First draft genome of Liparis tanakae, snailfish: a comprehensive survey of snailfish specific genes.</title>
        <authorList>
            <person name="Kim W."/>
            <person name="Song I."/>
            <person name="Jeong J.-H."/>
            <person name="Kim D."/>
            <person name="Kim S."/>
            <person name="Ryu S."/>
            <person name="Song J.Y."/>
            <person name="Lee S.K."/>
        </authorList>
    </citation>
    <scope>NUCLEOTIDE SEQUENCE [LARGE SCALE GENOMIC DNA]</scope>
    <source>
        <tissue evidence="2">Muscle</tissue>
    </source>
</reference>
<gene>
    <name evidence="2" type="ORF">EYF80_008532</name>
</gene>
<comment type="caution">
    <text evidence="2">The sequence shown here is derived from an EMBL/GenBank/DDBJ whole genome shotgun (WGS) entry which is preliminary data.</text>
</comment>
<dbReference type="AlphaFoldDB" id="A0A4Z2IUE6"/>
<dbReference type="Proteomes" id="UP000314294">
    <property type="component" value="Unassembled WGS sequence"/>
</dbReference>
<protein>
    <submittedName>
        <fullName evidence="2">Uncharacterized protein</fullName>
    </submittedName>
</protein>
<name>A0A4Z2IUE6_9TELE</name>
<feature type="region of interest" description="Disordered" evidence="1">
    <location>
        <begin position="14"/>
        <end position="33"/>
    </location>
</feature>
<proteinExistence type="predicted"/>
<dbReference type="EMBL" id="SRLO01000048">
    <property type="protein sequence ID" value="TNN81198.1"/>
    <property type="molecule type" value="Genomic_DNA"/>
</dbReference>